<keyword evidence="2" id="KW-1185">Reference proteome</keyword>
<name>A0ABD3T787_SINWO</name>
<organism evidence="1 2">
    <name type="scientific">Sinanodonta woodiana</name>
    <name type="common">Chinese pond mussel</name>
    <name type="synonym">Anodonta woodiana</name>
    <dbReference type="NCBI Taxonomy" id="1069815"/>
    <lineage>
        <taxon>Eukaryota</taxon>
        <taxon>Metazoa</taxon>
        <taxon>Spiralia</taxon>
        <taxon>Lophotrochozoa</taxon>
        <taxon>Mollusca</taxon>
        <taxon>Bivalvia</taxon>
        <taxon>Autobranchia</taxon>
        <taxon>Heteroconchia</taxon>
        <taxon>Palaeoheterodonta</taxon>
        <taxon>Unionida</taxon>
        <taxon>Unionoidea</taxon>
        <taxon>Unionidae</taxon>
        <taxon>Unioninae</taxon>
        <taxon>Sinanodonta</taxon>
    </lineage>
</organism>
<proteinExistence type="predicted"/>
<comment type="caution">
    <text evidence="1">The sequence shown here is derived from an EMBL/GenBank/DDBJ whole genome shotgun (WGS) entry which is preliminary data.</text>
</comment>
<evidence type="ECO:0000313" key="1">
    <source>
        <dbReference type="EMBL" id="KAL3832496.1"/>
    </source>
</evidence>
<dbReference type="Proteomes" id="UP001634394">
    <property type="component" value="Unassembled WGS sequence"/>
</dbReference>
<protein>
    <submittedName>
        <fullName evidence="1">Uncharacterized protein</fullName>
    </submittedName>
</protein>
<reference evidence="1 2" key="1">
    <citation type="submission" date="2024-11" db="EMBL/GenBank/DDBJ databases">
        <title>Chromosome-level genome assembly of the freshwater bivalve Anodonta woodiana.</title>
        <authorList>
            <person name="Chen X."/>
        </authorList>
    </citation>
    <scope>NUCLEOTIDE SEQUENCE [LARGE SCALE GENOMIC DNA]</scope>
    <source>
        <strain evidence="1">MN2024</strain>
        <tissue evidence="1">Gills</tissue>
    </source>
</reference>
<gene>
    <name evidence="1" type="ORF">ACJMK2_024135</name>
</gene>
<dbReference type="EMBL" id="JBJQND010000019">
    <property type="protein sequence ID" value="KAL3832496.1"/>
    <property type="molecule type" value="Genomic_DNA"/>
</dbReference>
<sequence>MSFDFCSKCREQYRRWLRNNRASLYSTNNSVIFNNDFSDDETSSVSRENDVSVPEKNSSATYMSLMEDSITDTASELEARVTFEVVDQGLERTKRKLMHIQRWV</sequence>
<accession>A0ABD3T787</accession>
<evidence type="ECO:0000313" key="2">
    <source>
        <dbReference type="Proteomes" id="UP001634394"/>
    </source>
</evidence>
<dbReference type="AlphaFoldDB" id="A0ABD3T787"/>